<comment type="caution">
    <text evidence="1">The sequence shown here is derived from an EMBL/GenBank/DDBJ whole genome shotgun (WGS) entry which is preliminary data.</text>
</comment>
<keyword evidence="2" id="KW-1185">Reference proteome</keyword>
<name>A0A511VFF0_9BACL</name>
<gene>
    <name evidence="1" type="ORF">ADA01nite_34220</name>
</gene>
<dbReference type="AlphaFoldDB" id="A0A511VFF0"/>
<dbReference type="RefSeq" id="WP_170230352.1">
    <property type="nucleotide sequence ID" value="NZ_BJXX01000160.1"/>
</dbReference>
<dbReference type="EMBL" id="BJXX01000160">
    <property type="protein sequence ID" value="GEN35962.1"/>
    <property type="molecule type" value="Genomic_DNA"/>
</dbReference>
<reference evidence="1 2" key="1">
    <citation type="submission" date="2019-07" db="EMBL/GenBank/DDBJ databases">
        <title>Whole genome shotgun sequence of Aneurinibacillus danicus NBRC 102444.</title>
        <authorList>
            <person name="Hosoyama A."/>
            <person name="Uohara A."/>
            <person name="Ohji S."/>
            <person name="Ichikawa N."/>
        </authorList>
    </citation>
    <scope>NUCLEOTIDE SEQUENCE [LARGE SCALE GENOMIC DNA]</scope>
    <source>
        <strain evidence="1 2">NBRC 102444</strain>
    </source>
</reference>
<protein>
    <submittedName>
        <fullName evidence="1">Uncharacterized protein</fullName>
    </submittedName>
</protein>
<dbReference type="Proteomes" id="UP000321157">
    <property type="component" value="Unassembled WGS sequence"/>
</dbReference>
<proteinExistence type="predicted"/>
<organism evidence="1 2">
    <name type="scientific">Aneurinibacillus danicus</name>
    <dbReference type="NCBI Taxonomy" id="267746"/>
    <lineage>
        <taxon>Bacteria</taxon>
        <taxon>Bacillati</taxon>
        <taxon>Bacillota</taxon>
        <taxon>Bacilli</taxon>
        <taxon>Bacillales</taxon>
        <taxon>Paenibacillaceae</taxon>
        <taxon>Aneurinibacillus group</taxon>
        <taxon>Aneurinibacillus</taxon>
    </lineage>
</organism>
<accession>A0A511VFF0</accession>
<evidence type="ECO:0000313" key="2">
    <source>
        <dbReference type="Proteomes" id="UP000321157"/>
    </source>
</evidence>
<evidence type="ECO:0000313" key="1">
    <source>
        <dbReference type="EMBL" id="GEN35962.1"/>
    </source>
</evidence>
<sequence>MNKIERLFNGCNSLEESLISILNGQIDKILSAAYDSDKANTPLSCVDKEGGKN</sequence>